<name>A0A150K749_HEYCO</name>
<proteinExistence type="predicted"/>
<dbReference type="EMBL" id="LQYI01000090">
    <property type="protein sequence ID" value="KYC65342.1"/>
    <property type="molecule type" value="Genomic_DNA"/>
</dbReference>
<protein>
    <submittedName>
        <fullName evidence="1">Uncharacterized protein</fullName>
    </submittedName>
</protein>
<dbReference type="PATRIC" id="fig|1398.25.peg.369"/>
<sequence length="45" mass="5028">MKKAPGPGRFFSDLVLRRLRLALHIVHSKKVALPAYAIQLIAMSI</sequence>
<reference evidence="1 2" key="1">
    <citation type="submission" date="2016-01" db="EMBL/GenBank/DDBJ databases">
        <title>Genome Sequences of Twelve Sporeforming Bacillus Species Isolated from Foods.</title>
        <authorList>
            <person name="Berendsen E.M."/>
            <person name="Wells-Bennik M.H."/>
            <person name="Krawcyk A.O."/>
            <person name="De Jong A."/>
            <person name="Holsappel S."/>
            <person name="Eijlander R.T."/>
            <person name="Kuipers O.P."/>
        </authorList>
    </citation>
    <scope>NUCLEOTIDE SEQUENCE [LARGE SCALE GENOMIC DNA]</scope>
    <source>
        <strain evidence="1 2">B4099</strain>
    </source>
</reference>
<evidence type="ECO:0000313" key="2">
    <source>
        <dbReference type="Proteomes" id="UP000075304"/>
    </source>
</evidence>
<comment type="caution">
    <text evidence="1">The sequence shown here is derived from an EMBL/GenBank/DDBJ whole genome shotgun (WGS) entry which is preliminary data.</text>
</comment>
<dbReference type="Proteomes" id="UP000075304">
    <property type="component" value="Unassembled WGS sequence"/>
</dbReference>
<evidence type="ECO:0000313" key="1">
    <source>
        <dbReference type="EMBL" id="KYC65342.1"/>
    </source>
</evidence>
<organism evidence="1 2">
    <name type="scientific">Heyndrickxia coagulans</name>
    <name type="common">Weizmannia coagulans</name>
    <dbReference type="NCBI Taxonomy" id="1398"/>
    <lineage>
        <taxon>Bacteria</taxon>
        <taxon>Bacillati</taxon>
        <taxon>Bacillota</taxon>
        <taxon>Bacilli</taxon>
        <taxon>Bacillales</taxon>
        <taxon>Bacillaceae</taxon>
        <taxon>Heyndrickxia</taxon>
    </lineage>
</organism>
<accession>A0A150K749</accession>
<dbReference type="AlphaFoldDB" id="A0A150K749"/>
<gene>
    <name evidence="1" type="ORF">B4099_3351</name>
</gene>